<dbReference type="PANTHER" id="PTHR43622:SF1">
    <property type="entry name" value="3-DEHYDROQUINATE SYNTHASE"/>
    <property type="match status" value="1"/>
</dbReference>
<dbReference type="GO" id="GO:0046872">
    <property type="term" value="F:metal ion binding"/>
    <property type="evidence" value="ECO:0007669"/>
    <property type="project" value="UniProtKB-KW"/>
</dbReference>
<dbReference type="Gene3D" id="1.20.1090.10">
    <property type="entry name" value="Dehydroquinate synthase-like - alpha domain"/>
    <property type="match status" value="1"/>
</dbReference>
<dbReference type="InterPro" id="IPR030960">
    <property type="entry name" value="DHQS/DOIS_N"/>
</dbReference>
<keyword evidence="8" id="KW-0456">Lyase</keyword>
<dbReference type="GO" id="GO:0009073">
    <property type="term" value="P:aromatic amino acid family biosynthetic process"/>
    <property type="evidence" value="ECO:0007669"/>
    <property type="project" value="InterPro"/>
</dbReference>
<evidence type="ECO:0000256" key="6">
    <source>
        <dbReference type="ARBA" id="ARBA00022833"/>
    </source>
</evidence>
<dbReference type="Pfam" id="PF01761">
    <property type="entry name" value="DHQ_synthase"/>
    <property type="match status" value="1"/>
</dbReference>
<dbReference type="Pfam" id="PF24621">
    <property type="entry name" value="DHQS_C"/>
    <property type="match status" value="1"/>
</dbReference>
<dbReference type="GO" id="GO:0003856">
    <property type="term" value="F:3-dehydroquinate synthase activity"/>
    <property type="evidence" value="ECO:0007669"/>
    <property type="project" value="UniProtKB-UniRule"/>
</dbReference>
<dbReference type="InterPro" id="IPR030963">
    <property type="entry name" value="DHQ_synth_fam"/>
</dbReference>
<comment type="cofactor">
    <cofactor evidence="1">
        <name>NAD(+)</name>
        <dbReference type="ChEBI" id="CHEBI:57540"/>
    </cofactor>
</comment>
<dbReference type="CDD" id="cd08195">
    <property type="entry name" value="DHQS"/>
    <property type="match status" value="1"/>
</dbReference>
<comment type="caution">
    <text evidence="13">The sequence shown here is derived from an EMBL/GenBank/DDBJ whole genome shotgun (WGS) entry which is preliminary data.</text>
</comment>
<evidence type="ECO:0000313" key="14">
    <source>
        <dbReference type="Proteomes" id="UP000178602"/>
    </source>
</evidence>
<evidence type="ECO:0000256" key="9">
    <source>
        <dbReference type="ARBA" id="ARBA00023285"/>
    </source>
</evidence>
<evidence type="ECO:0000256" key="10">
    <source>
        <dbReference type="NCBIfam" id="TIGR01357"/>
    </source>
</evidence>
<dbReference type="InterPro" id="IPR056179">
    <property type="entry name" value="DHQS_C"/>
</dbReference>
<evidence type="ECO:0000256" key="7">
    <source>
        <dbReference type="ARBA" id="ARBA00023027"/>
    </source>
</evidence>
<protein>
    <recommendedName>
        <fullName evidence="10">3-dehydroquinate synthase</fullName>
        <ecNumber evidence="10">4.2.3.4</ecNumber>
    </recommendedName>
</protein>
<name>A0A1F4T5Q2_UNCSA</name>
<dbReference type="InterPro" id="IPR016037">
    <property type="entry name" value="DHQ_synth_AroB"/>
</dbReference>
<dbReference type="AlphaFoldDB" id="A0A1F4T5Q2"/>
<feature type="domain" description="3-dehydroquinate synthase N-terminal" evidence="11">
    <location>
        <begin position="70"/>
        <end position="180"/>
    </location>
</feature>
<accession>A0A1F4T5Q2</accession>
<evidence type="ECO:0000256" key="4">
    <source>
        <dbReference type="ARBA" id="ARBA00022723"/>
    </source>
</evidence>
<dbReference type="GO" id="GO:0009423">
    <property type="term" value="P:chorismate biosynthetic process"/>
    <property type="evidence" value="ECO:0007669"/>
    <property type="project" value="UniProtKB-UniRule"/>
</dbReference>
<comment type="cofactor">
    <cofactor evidence="3">
        <name>Zn(2+)</name>
        <dbReference type="ChEBI" id="CHEBI:29105"/>
    </cofactor>
</comment>
<sequence>MIKKEVVFDRSSYPLLIGRGTLTELAGLLAERTRNRDVLIVYDNYFEASINDKLAASLRAAGFRVLLHPLEGGKVNKNINEALKIYGLLESQDFSRDSTLIAVGGGVVGDLGGFVASTYLRGINLVHVPTTLMAMIDSSLGGKVAINFRKTINAIGSYYHPIINLIDLDFIDALPLRDYRAGLAEAIKCAIIADANFFQFLLGRRVAILKKEEADLLKVIERSIEIKIEHVTGDVHEGGARLKLNYGHTLGHAIEVSTVTEKGDTYRHGEGVALGIMAAVFIARNHLGLTDETAAAQQRIFEQYQLPVSVDSTKIGFDRGVLIKECLRNVKKDKKRKDHAIRMVLVKEIGRSTVYNDVPFALIEQAFQATII</sequence>
<comment type="cofactor">
    <cofactor evidence="2">
        <name>Co(2+)</name>
        <dbReference type="ChEBI" id="CHEBI:48828"/>
    </cofactor>
</comment>
<keyword evidence="9" id="KW-0170">Cobalt</keyword>
<evidence type="ECO:0000256" key="2">
    <source>
        <dbReference type="ARBA" id="ARBA00001941"/>
    </source>
</evidence>
<keyword evidence="5" id="KW-0547">Nucleotide-binding</keyword>
<proteinExistence type="predicted"/>
<evidence type="ECO:0000313" key="13">
    <source>
        <dbReference type="EMBL" id="OGC27870.1"/>
    </source>
</evidence>
<evidence type="ECO:0000256" key="1">
    <source>
        <dbReference type="ARBA" id="ARBA00001911"/>
    </source>
</evidence>
<gene>
    <name evidence="13" type="ORF">A3K49_02545</name>
</gene>
<dbReference type="SUPFAM" id="SSF56796">
    <property type="entry name" value="Dehydroquinate synthase-like"/>
    <property type="match status" value="1"/>
</dbReference>
<dbReference type="GO" id="GO:0000166">
    <property type="term" value="F:nucleotide binding"/>
    <property type="evidence" value="ECO:0007669"/>
    <property type="project" value="UniProtKB-KW"/>
</dbReference>
<dbReference type="EMBL" id="MEUG01000001">
    <property type="protein sequence ID" value="OGC27870.1"/>
    <property type="molecule type" value="Genomic_DNA"/>
</dbReference>
<evidence type="ECO:0000259" key="11">
    <source>
        <dbReference type="Pfam" id="PF01761"/>
    </source>
</evidence>
<dbReference type="FunFam" id="3.40.50.1970:FF:000007">
    <property type="entry name" value="Pentafunctional AROM polypeptide"/>
    <property type="match status" value="1"/>
</dbReference>
<dbReference type="PIRSF" id="PIRSF001455">
    <property type="entry name" value="DHQ_synth"/>
    <property type="match status" value="1"/>
</dbReference>
<evidence type="ECO:0000256" key="3">
    <source>
        <dbReference type="ARBA" id="ARBA00001947"/>
    </source>
</evidence>
<dbReference type="InterPro" id="IPR050071">
    <property type="entry name" value="Dehydroquinate_synthase"/>
</dbReference>
<feature type="domain" description="3-dehydroquinate synthase C-terminal" evidence="12">
    <location>
        <begin position="182"/>
        <end position="335"/>
    </location>
</feature>
<dbReference type="GO" id="GO:0005737">
    <property type="term" value="C:cytoplasm"/>
    <property type="evidence" value="ECO:0007669"/>
    <property type="project" value="InterPro"/>
</dbReference>
<dbReference type="EC" id="4.2.3.4" evidence="10"/>
<keyword evidence="6" id="KW-0862">Zinc</keyword>
<keyword evidence="7" id="KW-0520">NAD</keyword>
<keyword evidence="4" id="KW-0479">Metal-binding</keyword>
<dbReference type="PANTHER" id="PTHR43622">
    <property type="entry name" value="3-DEHYDROQUINATE SYNTHASE"/>
    <property type="match status" value="1"/>
</dbReference>
<dbReference type="Gene3D" id="3.40.50.1970">
    <property type="match status" value="1"/>
</dbReference>
<reference evidence="13 14" key="1">
    <citation type="journal article" date="2016" name="Nat. Commun.">
        <title>Thousands of microbial genomes shed light on interconnected biogeochemical processes in an aquifer system.</title>
        <authorList>
            <person name="Anantharaman K."/>
            <person name="Brown C.T."/>
            <person name="Hug L.A."/>
            <person name="Sharon I."/>
            <person name="Castelle C.J."/>
            <person name="Probst A.J."/>
            <person name="Thomas B.C."/>
            <person name="Singh A."/>
            <person name="Wilkins M.J."/>
            <person name="Karaoz U."/>
            <person name="Brodie E.L."/>
            <person name="Williams K.H."/>
            <person name="Hubbard S.S."/>
            <person name="Banfield J.F."/>
        </authorList>
    </citation>
    <scope>NUCLEOTIDE SEQUENCE [LARGE SCALE GENOMIC DNA]</scope>
</reference>
<evidence type="ECO:0000256" key="5">
    <source>
        <dbReference type="ARBA" id="ARBA00022741"/>
    </source>
</evidence>
<evidence type="ECO:0000259" key="12">
    <source>
        <dbReference type="Pfam" id="PF24621"/>
    </source>
</evidence>
<organism evidence="13 14">
    <name type="scientific">candidate division WOR-1 bacterium RIFOXYC12_FULL_54_18</name>
    <dbReference type="NCBI Taxonomy" id="1802584"/>
    <lineage>
        <taxon>Bacteria</taxon>
        <taxon>Bacillati</taxon>
        <taxon>Saganbacteria</taxon>
    </lineage>
</organism>
<dbReference type="NCBIfam" id="TIGR01357">
    <property type="entry name" value="aroB"/>
    <property type="match status" value="1"/>
</dbReference>
<evidence type="ECO:0000256" key="8">
    <source>
        <dbReference type="ARBA" id="ARBA00023239"/>
    </source>
</evidence>
<dbReference type="Proteomes" id="UP000178602">
    <property type="component" value="Unassembled WGS sequence"/>
</dbReference>